<proteinExistence type="predicted"/>
<feature type="region of interest" description="Disordered" evidence="1">
    <location>
        <begin position="1"/>
        <end position="76"/>
    </location>
</feature>
<dbReference type="Proteomes" id="UP000245051">
    <property type="component" value="Chromosome"/>
</dbReference>
<evidence type="ECO:0000313" key="4">
    <source>
        <dbReference type="Proteomes" id="UP000245051"/>
    </source>
</evidence>
<protein>
    <recommendedName>
        <fullName evidence="2">Type VII secretion system protein EssD-like domain-containing protein</fullName>
    </recommendedName>
</protein>
<gene>
    <name evidence="3" type="ORF">DDQ41_13730</name>
</gene>
<feature type="compositionally biased region" description="Polar residues" evidence="1">
    <location>
        <begin position="26"/>
        <end position="57"/>
    </location>
</feature>
<dbReference type="Gene3D" id="3.40.570.10">
    <property type="entry name" value="Extracellular Endonuclease, subunit A"/>
    <property type="match status" value="1"/>
</dbReference>
<dbReference type="EMBL" id="CP029254">
    <property type="protein sequence ID" value="AWK12899.1"/>
    <property type="molecule type" value="Genomic_DNA"/>
</dbReference>
<evidence type="ECO:0000256" key="1">
    <source>
        <dbReference type="SAM" id="MobiDB-lite"/>
    </source>
</evidence>
<evidence type="ECO:0000259" key="2">
    <source>
        <dbReference type="Pfam" id="PF13930"/>
    </source>
</evidence>
<feature type="compositionally biased region" description="Pro residues" evidence="1">
    <location>
        <begin position="12"/>
        <end position="22"/>
    </location>
</feature>
<organism evidence="3 4">
    <name type="scientific">Streptomyces spongiicola</name>
    <dbReference type="NCBI Taxonomy" id="1690221"/>
    <lineage>
        <taxon>Bacteria</taxon>
        <taxon>Bacillati</taxon>
        <taxon>Actinomycetota</taxon>
        <taxon>Actinomycetes</taxon>
        <taxon>Kitasatosporales</taxon>
        <taxon>Streptomycetaceae</taxon>
        <taxon>Streptomyces</taxon>
    </lineage>
</organism>
<accession>A0ABM6VER7</accession>
<dbReference type="InterPro" id="IPR044927">
    <property type="entry name" value="Endonuclea_NS_2"/>
</dbReference>
<name>A0ABM6VER7_9ACTN</name>
<reference evidence="3 4" key="1">
    <citation type="submission" date="2018-05" db="EMBL/GenBank/DDBJ databases">
        <title>Complete genome sequence of the Type Strain of Streptomyces spongiicola HNM0071, the producer of staurosporine.</title>
        <authorList>
            <person name="Zhou S."/>
            <person name="Huang X."/>
        </authorList>
    </citation>
    <scope>NUCLEOTIDE SEQUENCE [LARGE SCALE GENOMIC DNA]</scope>
    <source>
        <strain evidence="3 4">HNM0071</strain>
    </source>
</reference>
<dbReference type="Pfam" id="PF13930">
    <property type="entry name" value="Endonuclea_NS_2"/>
    <property type="match status" value="1"/>
</dbReference>
<dbReference type="RefSeq" id="WP_109297721.1">
    <property type="nucleotide sequence ID" value="NZ_CP029254.1"/>
</dbReference>
<dbReference type="InterPro" id="IPR044929">
    <property type="entry name" value="DNA/RNA_non-sp_Endonuclease_sf"/>
</dbReference>
<keyword evidence="4" id="KW-1185">Reference proteome</keyword>
<feature type="domain" description="Type VII secretion system protein EssD-like" evidence="2">
    <location>
        <begin position="67"/>
        <end position="148"/>
    </location>
</feature>
<evidence type="ECO:0000313" key="3">
    <source>
        <dbReference type="EMBL" id="AWK12899.1"/>
    </source>
</evidence>
<sequence>MSTRQSVFRVRPPGPAPQPVVPRVPLSTSPSGTASSTRTVETASSRPHPNQRNTSSAAPGKDPHPPSVDPAGWQSGQGYNRAHLLAAVLGGANNDKRNFVTMHAYANSPVMRGFELRVRDAVKAGENILYRATPIYSGSNPLPLGVTLSGRGNAGFSLDVTIVNRER</sequence>